<dbReference type="Proteomes" id="UP000095287">
    <property type="component" value="Unplaced"/>
</dbReference>
<feature type="compositionally biased region" description="Polar residues" evidence="2">
    <location>
        <begin position="209"/>
        <end position="223"/>
    </location>
</feature>
<name>A0A1I7YFP8_9BILA</name>
<organism evidence="3 4">
    <name type="scientific">Steinernema glaseri</name>
    <dbReference type="NCBI Taxonomy" id="37863"/>
    <lineage>
        <taxon>Eukaryota</taxon>
        <taxon>Metazoa</taxon>
        <taxon>Ecdysozoa</taxon>
        <taxon>Nematoda</taxon>
        <taxon>Chromadorea</taxon>
        <taxon>Rhabditida</taxon>
        <taxon>Tylenchina</taxon>
        <taxon>Panagrolaimomorpha</taxon>
        <taxon>Strongyloidoidea</taxon>
        <taxon>Steinernematidae</taxon>
        <taxon>Steinernema</taxon>
    </lineage>
</organism>
<feature type="region of interest" description="Disordered" evidence="2">
    <location>
        <begin position="207"/>
        <end position="237"/>
    </location>
</feature>
<dbReference type="InterPro" id="IPR031139">
    <property type="entry name" value="RPGRIP1_fam"/>
</dbReference>
<accession>A0A1I7YFP8</accession>
<reference evidence="4" key="1">
    <citation type="submission" date="2016-11" db="UniProtKB">
        <authorList>
            <consortium name="WormBaseParasite"/>
        </authorList>
    </citation>
    <scope>IDENTIFICATION</scope>
</reference>
<dbReference type="WBParaSite" id="L893_g15669.t2">
    <property type="protein sequence ID" value="L893_g15669.t2"/>
    <property type="gene ID" value="L893_g15669"/>
</dbReference>
<evidence type="ECO:0000256" key="2">
    <source>
        <dbReference type="SAM" id="MobiDB-lite"/>
    </source>
</evidence>
<dbReference type="PANTHER" id="PTHR14240:SF1">
    <property type="entry name" value="PROTEIN FANTOM-RELATED"/>
    <property type="match status" value="1"/>
</dbReference>
<evidence type="ECO:0000313" key="4">
    <source>
        <dbReference type="WBParaSite" id="L893_g15669.t2"/>
    </source>
</evidence>
<keyword evidence="1" id="KW-0175">Coiled coil</keyword>
<sequence length="237" mass="26753">MTTRVPEHNQMSSRRAAQLASAWCPACSACSCKQQLDSSLVTIAVSDKKRINVKKNRGIIRIWSDWKRLCDPWPKRSPVPQTDLPGGACPLCGQSLFPPPSAFWSAMVARPTVERWSRGQLEDEYHKLYRQNLDVKKKNNDLEKAVKQLNGRLRRTVGDGALSPQAKEVQEGELSELQRENHLLKQKLKSMKHQLLVYTRPGARAPMINSMTVSDRGSSTSERAFSREHQPDPPCVP</sequence>
<evidence type="ECO:0000313" key="3">
    <source>
        <dbReference type="Proteomes" id="UP000095287"/>
    </source>
</evidence>
<dbReference type="AlphaFoldDB" id="A0A1I7YFP8"/>
<protein>
    <submittedName>
        <fullName evidence="4">HALZ domain-containing protein</fullName>
    </submittedName>
</protein>
<dbReference type="GO" id="GO:0035869">
    <property type="term" value="C:ciliary transition zone"/>
    <property type="evidence" value="ECO:0007669"/>
    <property type="project" value="TreeGrafter"/>
</dbReference>
<dbReference type="PROSITE" id="PS51257">
    <property type="entry name" value="PROKAR_LIPOPROTEIN"/>
    <property type="match status" value="1"/>
</dbReference>
<dbReference type="PANTHER" id="PTHR14240">
    <property type="entry name" value="RETINITIS PIGMENTOSA GTPASE REGULATOR-INTERACTING PROTEIN"/>
    <property type="match status" value="1"/>
</dbReference>
<keyword evidence="3" id="KW-1185">Reference proteome</keyword>
<feature type="coiled-coil region" evidence="1">
    <location>
        <begin position="132"/>
        <end position="194"/>
    </location>
</feature>
<proteinExistence type="predicted"/>
<evidence type="ECO:0000256" key="1">
    <source>
        <dbReference type="SAM" id="Coils"/>
    </source>
</evidence>
<dbReference type="GO" id="GO:1905515">
    <property type="term" value="P:non-motile cilium assembly"/>
    <property type="evidence" value="ECO:0007669"/>
    <property type="project" value="TreeGrafter"/>
</dbReference>